<sequence>MHTIQFIRQKLAISFAQLANYLALPISQLSMAQSGRRKLPDAANLLLIRLQHAITQSELQLSPISKKPTGLEIAQLNRVMLDTIQQTTLQLAATRKNLAIAQTKYRQGQLFLQVAAYLQDHPDNLTLNREELWLNALTGNANDLITNNSYANRMLLELQIKVLEFTLSETKKMKLS</sequence>
<accession>A0ABV8PXK9</accession>
<gene>
    <name evidence="1" type="ORF">ACFOW1_13155</name>
</gene>
<dbReference type="RefSeq" id="WP_379014854.1">
    <property type="nucleotide sequence ID" value="NZ_JBHSDC010000027.1"/>
</dbReference>
<proteinExistence type="predicted"/>
<comment type="caution">
    <text evidence="1">The sequence shown here is derived from an EMBL/GenBank/DDBJ whole genome shotgun (WGS) entry which is preliminary data.</text>
</comment>
<keyword evidence="2" id="KW-1185">Reference proteome</keyword>
<evidence type="ECO:0000313" key="1">
    <source>
        <dbReference type="EMBL" id="MFC4232843.1"/>
    </source>
</evidence>
<reference evidence="2" key="1">
    <citation type="journal article" date="2019" name="Int. J. Syst. Evol. Microbiol.">
        <title>The Global Catalogue of Microorganisms (GCM) 10K type strain sequencing project: providing services to taxonomists for standard genome sequencing and annotation.</title>
        <authorList>
            <consortium name="The Broad Institute Genomics Platform"/>
            <consortium name="The Broad Institute Genome Sequencing Center for Infectious Disease"/>
            <person name="Wu L."/>
            <person name="Ma J."/>
        </authorList>
    </citation>
    <scope>NUCLEOTIDE SEQUENCE [LARGE SCALE GENOMIC DNA]</scope>
    <source>
        <strain evidence="2">CECT 8010</strain>
    </source>
</reference>
<evidence type="ECO:0000313" key="2">
    <source>
        <dbReference type="Proteomes" id="UP001595906"/>
    </source>
</evidence>
<protein>
    <recommendedName>
        <fullName evidence="3">XRE family transcriptional regulator</fullName>
    </recommendedName>
</protein>
<dbReference type="Proteomes" id="UP001595906">
    <property type="component" value="Unassembled WGS sequence"/>
</dbReference>
<organism evidence="1 2">
    <name type="scientific">Parasediminibacterium paludis</name>
    <dbReference type="NCBI Taxonomy" id="908966"/>
    <lineage>
        <taxon>Bacteria</taxon>
        <taxon>Pseudomonadati</taxon>
        <taxon>Bacteroidota</taxon>
        <taxon>Chitinophagia</taxon>
        <taxon>Chitinophagales</taxon>
        <taxon>Chitinophagaceae</taxon>
        <taxon>Parasediminibacterium</taxon>
    </lineage>
</organism>
<evidence type="ECO:0008006" key="3">
    <source>
        <dbReference type="Google" id="ProtNLM"/>
    </source>
</evidence>
<dbReference type="EMBL" id="JBHSDC010000027">
    <property type="protein sequence ID" value="MFC4232843.1"/>
    <property type="molecule type" value="Genomic_DNA"/>
</dbReference>
<name>A0ABV8PXK9_9BACT</name>